<gene>
    <name evidence="10" type="ORF">HAX54_024140</name>
</gene>
<evidence type="ECO:0000313" key="11">
    <source>
        <dbReference type="Proteomes" id="UP000823775"/>
    </source>
</evidence>
<comment type="caution">
    <text evidence="10">The sequence shown here is derived from an EMBL/GenBank/DDBJ whole genome shotgun (WGS) entry which is preliminary data.</text>
</comment>
<organism evidence="10 11">
    <name type="scientific">Datura stramonium</name>
    <name type="common">Jimsonweed</name>
    <name type="synonym">Common thornapple</name>
    <dbReference type="NCBI Taxonomy" id="4076"/>
    <lineage>
        <taxon>Eukaryota</taxon>
        <taxon>Viridiplantae</taxon>
        <taxon>Streptophyta</taxon>
        <taxon>Embryophyta</taxon>
        <taxon>Tracheophyta</taxon>
        <taxon>Spermatophyta</taxon>
        <taxon>Magnoliopsida</taxon>
        <taxon>eudicotyledons</taxon>
        <taxon>Gunneridae</taxon>
        <taxon>Pentapetalae</taxon>
        <taxon>asterids</taxon>
        <taxon>lamiids</taxon>
        <taxon>Solanales</taxon>
        <taxon>Solanaceae</taxon>
        <taxon>Solanoideae</taxon>
        <taxon>Datureae</taxon>
        <taxon>Datura</taxon>
    </lineage>
</organism>
<dbReference type="SUPFAM" id="SSF51126">
    <property type="entry name" value="Pectin lyase-like"/>
    <property type="match status" value="1"/>
</dbReference>
<evidence type="ECO:0008006" key="12">
    <source>
        <dbReference type="Google" id="ProtNLM"/>
    </source>
</evidence>
<comment type="similarity">
    <text evidence="2 9">Belongs to the glycosyl hydrolase 28 family.</text>
</comment>
<keyword evidence="11" id="KW-1185">Reference proteome</keyword>
<dbReference type="InterPro" id="IPR012334">
    <property type="entry name" value="Pectin_lyas_fold"/>
</dbReference>
<dbReference type="Proteomes" id="UP000823775">
    <property type="component" value="Unassembled WGS sequence"/>
</dbReference>
<keyword evidence="7" id="KW-0961">Cell wall biogenesis/degradation</keyword>
<evidence type="ECO:0000256" key="6">
    <source>
        <dbReference type="ARBA" id="ARBA00023295"/>
    </source>
</evidence>
<sequence>MEGQTPPRRFLSGVDICMQLNSTIQHSIIQTGDDCISIGPGSMNMWIQKIGCGPGHGISIGSLANSLNEAGVQNITVANSVFTKTQNGVRVKSWARPSDGYARTLMFRNLVMKILAILSWLIKLCPDNSCPHQNSGVKVVETGIQYKGTSSTQKQPN</sequence>
<evidence type="ECO:0000256" key="3">
    <source>
        <dbReference type="ARBA" id="ARBA00022512"/>
    </source>
</evidence>
<dbReference type="EMBL" id="JACEIK010000294">
    <property type="protein sequence ID" value="MCD7454257.1"/>
    <property type="molecule type" value="Genomic_DNA"/>
</dbReference>
<dbReference type="InterPro" id="IPR000743">
    <property type="entry name" value="Glyco_hydro_28"/>
</dbReference>
<keyword evidence="5 9" id="KW-0378">Hydrolase</keyword>
<keyword evidence="4" id="KW-0964">Secreted</keyword>
<feature type="active site" evidence="8">
    <location>
        <position position="56"/>
    </location>
</feature>
<keyword evidence="6 9" id="KW-0326">Glycosidase</keyword>
<name>A0ABS8S5A7_DATST</name>
<accession>A0ABS8S5A7</accession>
<protein>
    <recommendedName>
        <fullName evidence="12">Polygalacturonase</fullName>
    </recommendedName>
</protein>
<dbReference type="InterPro" id="IPR011050">
    <property type="entry name" value="Pectin_lyase_fold/virulence"/>
</dbReference>
<proteinExistence type="inferred from homology"/>
<reference evidence="10 11" key="1">
    <citation type="journal article" date="2021" name="BMC Genomics">
        <title>Datura genome reveals duplications of psychoactive alkaloid biosynthetic genes and high mutation rate following tissue culture.</title>
        <authorList>
            <person name="Rajewski A."/>
            <person name="Carter-House D."/>
            <person name="Stajich J."/>
            <person name="Litt A."/>
        </authorList>
    </citation>
    <scope>NUCLEOTIDE SEQUENCE [LARGE SCALE GENOMIC DNA]</scope>
    <source>
        <strain evidence="10">AR-01</strain>
    </source>
</reference>
<evidence type="ECO:0000313" key="10">
    <source>
        <dbReference type="EMBL" id="MCD7454257.1"/>
    </source>
</evidence>
<evidence type="ECO:0000256" key="7">
    <source>
        <dbReference type="ARBA" id="ARBA00023316"/>
    </source>
</evidence>
<dbReference type="Pfam" id="PF00295">
    <property type="entry name" value="Glyco_hydro_28"/>
    <property type="match status" value="1"/>
</dbReference>
<evidence type="ECO:0000256" key="4">
    <source>
        <dbReference type="ARBA" id="ARBA00022525"/>
    </source>
</evidence>
<evidence type="ECO:0000256" key="5">
    <source>
        <dbReference type="ARBA" id="ARBA00022801"/>
    </source>
</evidence>
<evidence type="ECO:0000256" key="2">
    <source>
        <dbReference type="ARBA" id="ARBA00008834"/>
    </source>
</evidence>
<dbReference type="PROSITE" id="PS00502">
    <property type="entry name" value="POLYGALACTURONASE"/>
    <property type="match status" value="1"/>
</dbReference>
<dbReference type="PANTHER" id="PTHR31375">
    <property type="match status" value="1"/>
</dbReference>
<evidence type="ECO:0000256" key="9">
    <source>
        <dbReference type="RuleBase" id="RU361169"/>
    </source>
</evidence>
<comment type="subcellular location">
    <subcellularLocation>
        <location evidence="1">Secreted</location>
        <location evidence="1">Cell wall</location>
    </subcellularLocation>
</comment>
<evidence type="ECO:0000256" key="1">
    <source>
        <dbReference type="ARBA" id="ARBA00004191"/>
    </source>
</evidence>
<evidence type="ECO:0000256" key="8">
    <source>
        <dbReference type="PROSITE-ProRule" id="PRU10052"/>
    </source>
</evidence>
<keyword evidence="3" id="KW-0134">Cell wall</keyword>
<dbReference type="Gene3D" id="2.160.20.10">
    <property type="entry name" value="Single-stranded right-handed beta-helix, Pectin lyase-like"/>
    <property type="match status" value="1"/>
</dbReference>